<dbReference type="HAMAP" id="MF_01309_B">
    <property type="entry name" value="Ribosomal_uS3_B"/>
    <property type="match status" value="1"/>
</dbReference>
<evidence type="ECO:0000256" key="4">
    <source>
        <dbReference type="ARBA" id="ARBA00022980"/>
    </source>
</evidence>
<dbReference type="Gene3D" id="3.30.300.20">
    <property type="match status" value="1"/>
</dbReference>
<evidence type="ECO:0000256" key="3">
    <source>
        <dbReference type="ARBA" id="ARBA00022884"/>
    </source>
</evidence>
<dbReference type="InterPro" id="IPR005704">
    <property type="entry name" value="Ribosomal_uS3_bac-typ"/>
</dbReference>
<proteinExistence type="inferred from homology"/>
<name>A0A097KLX1_9CHLO</name>
<evidence type="ECO:0000256" key="5">
    <source>
        <dbReference type="ARBA" id="ARBA00023274"/>
    </source>
</evidence>
<dbReference type="AlphaFoldDB" id="A0A097KLX1"/>
<dbReference type="GO" id="GO:0022627">
    <property type="term" value="C:cytosolic small ribosomal subunit"/>
    <property type="evidence" value="ECO:0007669"/>
    <property type="project" value="TreeGrafter"/>
</dbReference>
<dbReference type="Gene3D" id="3.30.1140.32">
    <property type="entry name" value="Ribosomal protein S3, C-terminal domain"/>
    <property type="match status" value="1"/>
</dbReference>
<dbReference type="NCBIfam" id="TIGR01009">
    <property type="entry name" value="rpsC_bact"/>
    <property type="match status" value="1"/>
</dbReference>
<evidence type="ECO:0000259" key="10">
    <source>
        <dbReference type="PROSITE" id="PS50823"/>
    </source>
</evidence>
<keyword evidence="4 7" id="KW-0689">Ribosomal protein</keyword>
<dbReference type="PANTHER" id="PTHR11760">
    <property type="entry name" value="30S/40S RIBOSOMAL PROTEIN S3"/>
    <property type="match status" value="1"/>
</dbReference>
<dbReference type="SUPFAM" id="SSF54814">
    <property type="entry name" value="Prokaryotic type KH domain (KH-domain type II)"/>
    <property type="match status" value="1"/>
</dbReference>
<evidence type="ECO:0000256" key="1">
    <source>
        <dbReference type="ARBA" id="ARBA00010761"/>
    </source>
</evidence>
<dbReference type="PROSITE" id="PS00548">
    <property type="entry name" value="RIBOSOMAL_S3"/>
    <property type="match status" value="1"/>
</dbReference>
<dbReference type="Pfam" id="PF00189">
    <property type="entry name" value="Ribosomal_S3_C"/>
    <property type="match status" value="1"/>
</dbReference>
<dbReference type="GO" id="GO:0006412">
    <property type="term" value="P:translation"/>
    <property type="evidence" value="ECO:0007669"/>
    <property type="project" value="UniProtKB-UniRule"/>
</dbReference>
<keyword evidence="2 7" id="KW-0699">rRNA-binding</keyword>
<geneLocation type="chloroplast" evidence="11"/>
<dbReference type="InterPro" id="IPR001351">
    <property type="entry name" value="Ribosomal_uS3_C"/>
</dbReference>
<evidence type="ECO:0000256" key="7">
    <source>
        <dbReference type="HAMAP-Rule" id="MF_01309"/>
    </source>
</evidence>
<keyword evidence="5 7" id="KW-0687">Ribonucleoprotein</keyword>
<evidence type="ECO:0000256" key="9">
    <source>
        <dbReference type="RuleBase" id="RU003626"/>
    </source>
</evidence>
<protein>
    <recommendedName>
        <fullName evidence="6 7">Small ribosomal subunit protein uS3c</fullName>
    </recommendedName>
</protein>
<dbReference type="InterPro" id="IPR036419">
    <property type="entry name" value="Ribosomal_S3_C_sf"/>
</dbReference>
<dbReference type="GO" id="GO:0019843">
    <property type="term" value="F:rRNA binding"/>
    <property type="evidence" value="ECO:0007669"/>
    <property type="project" value="UniProtKB-UniRule"/>
</dbReference>
<dbReference type="InterPro" id="IPR057258">
    <property type="entry name" value="Ribosomal_uS3"/>
</dbReference>
<gene>
    <name evidence="7 11" type="primary">rps3</name>
</gene>
<dbReference type="FunFam" id="3.30.300.20:FF:000001">
    <property type="entry name" value="30S ribosomal protein S3"/>
    <property type="match status" value="1"/>
</dbReference>
<feature type="domain" description="KH type-2" evidence="10">
    <location>
        <begin position="51"/>
        <end position="143"/>
    </location>
</feature>
<dbReference type="InterPro" id="IPR018280">
    <property type="entry name" value="Ribosomal_uS3_CS"/>
</dbReference>
<dbReference type="GO" id="GO:0009507">
    <property type="term" value="C:chloroplast"/>
    <property type="evidence" value="ECO:0007669"/>
    <property type="project" value="UniProtKB-SubCell"/>
</dbReference>
<dbReference type="InterPro" id="IPR015946">
    <property type="entry name" value="KH_dom-like_a/b"/>
</dbReference>
<keyword evidence="9 11" id="KW-0150">Chloroplast</keyword>
<evidence type="ECO:0000313" key="11">
    <source>
        <dbReference type="EMBL" id="AIT94191.1"/>
    </source>
</evidence>
<accession>A0A097KLX1</accession>
<dbReference type="InterPro" id="IPR004044">
    <property type="entry name" value="KH_dom_type_2"/>
</dbReference>
<evidence type="ECO:0000256" key="6">
    <source>
        <dbReference type="ARBA" id="ARBA00035154"/>
    </source>
</evidence>
<dbReference type="PANTHER" id="PTHR11760:SF19">
    <property type="entry name" value="SMALL RIBOSOMAL SUBUNIT PROTEIN US3C"/>
    <property type="match status" value="1"/>
</dbReference>
<keyword evidence="3 7" id="KW-0694">RNA-binding</keyword>
<evidence type="ECO:0000256" key="8">
    <source>
        <dbReference type="RuleBase" id="RU003624"/>
    </source>
</evidence>
<dbReference type="InterPro" id="IPR009019">
    <property type="entry name" value="KH_sf_prok-type"/>
</dbReference>
<dbReference type="SUPFAM" id="SSF54821">
    <property type="entry name" value="Ribosomal protein S3 C-terminal domain"/>
    <property type="match status" value="1"/>
</dbReference>
<comment type="similarity">
    <text evidence="1 7 8">Belongs to the universal ribosomal protein uS3 family.</text>
</comment>
<organism evidence="11">
    <name type="scientific">Marsupiomonas sp. NIES 1824</name>
    <dbReference type="NCBI Taxonomy" id="1562198"/>
    <lineage>
        <taxon>Eukaryota</taxon>
        <taxon>Viridiplantae</taxon>
        <taxon>Chlorophyta</taxon>
        <taxon>core chlorophytes</taxon>
        <taxon>Pedinophyceae</taxon>
        <taxon>Marsupiomonadales</taxon>
        <taxon>Marsupiomonadaceae</taxon>
        <taxon>Marsupiomonas</taxon>
    </lineage>
</organism>
<reference evidence="11" key="1">
    <citation type="journal article" date="2014" name="BMC Evol. Biol.">
        <title>Chloroplast phylogenomic analysis resolves deep-level relationships within the green algal class Trebouxiophyceae.</title>
        <authorList>
            <person name="Lemieux C."/>
            <person name="Otis C."/>
            <person name="Turmel M."/>
        </authorList>
    </citation>
    <scope>NUCLEOTIDE SEQUENCE</scope>
</reference>
<sequence length="244" mass="28603">MDFVKKKNDFLDMGQKVHPLGLRIGITQQHRSKWFANPKNYAENLLEDTFLRKTLQKDYPEARIIDIHIERKLDQIHVSVRSVNPGVFLNKKGEPLEKLRYRLEQKLESFRLSSWKRSSYPNIQRKPIKSTEPQIALHIKELTNLNDEAGYLAQFIVEQLEKRAPFRRAMRQGIQRIQRAKIPGVKIEISGRLNGAEIARTEWIREGRVPLQTLRANIDYSYQTAQTIYGILGVKVWLFRGEKV</sequence>
<dbReference type="GO" id="GO:0003735">
    <property type="term" value="F:structural constituent of ribosome"/>
    <property type="evidence" value="ECO:0007669"/>
    <property type="project" value="InterPro"/>
</dbReference>
<dbReference type="EMBL" id="KM462870">
    <property type="protein sequence ID" value="AIT94191.1"/>
    <property type="molecule type" value="Genomic_DNA"/>
</dbReference>
<dbReference type="PROSITE" id="PS50823">
    <property type="entry name" value="KH_TYPE_2"/>
    <property type="match status" value="1"/>
</dbReference>
<evidence type="ECO:0000256" key="2">
    <source>
        <dbReference type="ARBA" id="ARBA00022730"/>
    </source>
</evidence>
<comment type="subcellular location">
    <subcellularLocation>
        <location evidence="7 9">Plastid</location>
        <location evidence="7 9">Chloroplast</location>
    </subcellularLocation>
</comment>
<keyword evidence="9 11" id="KW-0934">Plastid</keyword>
<dbReference type="CDD" id="cd02412">
    <property type="entry name" value="KH-II_30S_S3"/>
    <property type="match status" value="1"/>
</dbReference>
<comment type="subunit">
    <text evidence="7 9">Part of the 30S ribosomal subunit.</text>
</comment>